<reference evidence="1" key="1">
    <citation type="submission" date="2024-08" db="EMBL/GenBank/DDBJ databases">
        <title>Whole genome sequence of Tenacibaculum sp. strain pbs-1 associated with black-spot shell disease in Akoya pearl oysters.</title>
        <authorList>
            <person name="Sakatoku A."/>
            <person name="Suzuki T."/>
            <person name="Hatano K."/>
            <person name="Seki M."/>
            <person name="Tanaka D."/>
            <person name="Nakamura S."/>
            <person name="Suzuki N."/>
            <person name="Isshiki T."/>
        </authorList>
    </citation>
    <scope>NUCLEOTIDE SEQUENCE</scope>
    <source>
        <strain evidence="1">Pbs-1</strain>
    </source>
</reference>
<evidence type="ECO:0000313" key="1">
    <source>
        <dbReference type="EMBL" id="BFP67312.1"/>
    </source>
</evidence>
<accession>A0AB33L2H4</accession>
<proteinExistence type="predicted"/>
<organism evidence="1">
    <name type="scientific">Tenacibaculum sp. Pbs-1</name>
    <dbReference type="NCBI Taxonomy" id="3238748"/>
    <lineage>
        <taxon>Bacteria</taxon>
        <taxon>Pseudomonadati</taxon>
        <taxon>Bacteroidota</taxon>
        <taxon>Flavobacteriia</taxon>
        <taxon>Flavobacteriales</taxon>
        <taxon>Flavobacteriaceae</taxon>
        <taxon>Tenacibaculum</taxon>
    </lineage>
</organism>
<gene>
    <name evidence="1" type="ORF">Pbs1_06550</name>
</gene>
<name>A0AB33L2H4_9FLAO</name>
<sequence>MNLKKDDYTILIDYIKNQLKDRLWDVIVWKIVLFDDGGCGDSVRYYFDQQEFVFVTDVFEIGPVLDEVFDDYLQGKKERDFNEVLIRIVKDDFSVEYSMNEERIKKSKQESALIFSNYVYEDIRTQIYDYEIANNLRTPIYDEEGAVCDHEKSWDSGLFTFIINIEAKEVYYKIELSLQGEKRILPLELQEYFIEAILTHYALTHGELKEYWKPWNKIIVTAPELVIPLGKEQEYIEYSLESQEALKKMQTTYKNNGWNIAKTQNSNTNSIWSKLKKLWS</sequence>
<protein>
    <recommendedName>
        <fullName evidence="2">DUF600 family protein</fullName>
    </recommendedName>
</protein>
<evidence type="ECO:0008006" key="2">
    <source>
        <dbReference type="Google" id="ProtNLM"/>
    </source>
</evidence>
<dbReference type="EMBL" id="AP035888">
    <property type="protein sequence ID" value="BFP67312.1"/>
    <property type="molecule type" value="Genomic_DNA"/>
</dbReference>
<dbReference type="AlphaFoldDB" id="A0AB33L2H4"/>